<evidence type="ECO:0000256" key="1">
    <source>
        <dbReference type="ARBA" id="ARBA00004752"/>
    </source>
</evidence>
<keyword evidence="8" id="KW-0961">Cell wall biogenesis/degradation</keyword>
<keyword evidence="4" id="KW-0808">Transferase</keyword>
<dbReference type="GO" id="GO:0008360">
    <property type="term" value="P:regulation of cell shape"/>
    <property type="evidence" value="ECO:0007669"/>
    <property type="project" value="UniProtKB-KW"/>
</dbReference>
<protein>
    <submittedName>
        <fullName evidence="10">Unannotated protein</fullName>
    </submittedName>
</protein>
<dbReference type="Gene3D" id="2.40.440.10">
    <property type="entry name" value="L,D-transpeptidase catalytic domain-like"/>
    <property type="match status" value="1"/>
</dbReference>
<reference evidence="10" key="1">
    <citation type="submission" date="2020-05" db="EMBL/GenBank/DDBJ databases">
        <authorList>
            <person name="Chiriac C."/>
            <person name="Salcher M."/>
            <person name="Ghai R."/>
            <person name="Kavagutti S V."/>
        </authorList>
    </citation>
    <scope>NUCLEOTIDE SEQUENCE</scope>
</reference>
<proteinExistence type="inferred from homology"/>
<sequence>MRQRPVLLLTTVLAVLLVACGGVLVADASTTKKIPQGVTIGGVDVGGMTPEAARTTATRELTDRLSRPVKVVHSEKEWNLTAKGAGIKVDIDEAVARAADLSDDGNAFVRVYRSVAGNEVRREFSPTSTYNRYAITRLLDRVEKGLHREPKSASVALENGELKMTKGQVGLRLKRERVADLVRTALLDPSAKHQISAYTAKIQPKESTAAVRKKYSTVLVASRSSFKLTLYKDMKVSKTYGISVGKAGNDTPAGQYTIGNKAENPAWHVPNSAWAGELAGTVVPPGPSNPIKARWLGIYDGVGIHGTSDDASIGTNASHGCLRMHVPDVIDLFPRVPVGTPIYIL</sequence>
<dbReference type="InterPro" id="IPR022029">
    <property type="entry name" value="YoaR-like_PG-bd"/>
</dbReference>
<dbReference type="GO" id="GO:0005576">
    <property type="term" value="C:extracellular region"/>
    <property type="evidence" value="ECO:0007669"/>
    <property type="project" value="TreeGrafter"/>
</dbReference>
<evidence type="ECO:0000256" key="5">
    <source>
        <dbReference type="ARBA" id="ARBA00022801"/>
    </source>
</evidence>
<dbReference type="AlphaFoldDB" id="A0A6J7GCG2"/>
<dbReference type="InterPro" id="IPR038063">
    <property type="entry name" value="Transpep_catalytic_dom"/>
</dbReference>
<dbReference type="PANTHER" id="PTHR30582:SF24">
    <property type="entry name" value="L,D-TRANSPEPTIDASE ERFK_SRFK-RELATED"/>
    <property type="match status" value="1"/>
</dbReference>
<dbReference type="PROSITE" id="PS51257">
    <property type="entry name" value="PROKAR_LIPOPROTEIN"/>
    <property type="match status" value="1"/>
</dbReference>
<feature type="domain" description="L,D-TPase catalytic" evidence="9">
    <location>
        <begin position="217"/>
        <end position="345"/>
    </location>
</feature>
<organism evidence="10">
    <name type="scientific">freshwater metagenome</name>
    <dbReference type="NCBI Taxonomy" id="449393"/>
    <lineage>
        <taxon>unclassified sequences</taxon>
        <taxon>metagenomes</taxon>
        <taxon>ecological metagenomes</taxon>
    </lineage>
</organism>
<name>A0A6J7GCG2_9ZZZZ</name>
<evidence type="ECO:0000256" key="6">
    <source>
        <dbReference type="ARBA" id="ARBA00022960"/>
    </source>
</evidence>
<dbReference type="SUPFAM" id="SSF141523">
    <property type="entry name" value="L,D-transpeptidase catalytic domain-like"/>
    <property type="match status" value="1"/>
</dbReference>
<dbReference type="InterPro" id="IPR050979">
    <property type="entry name" value="LD-transpeptidase"/>
</dbReference>
<comment type="pathway">
    <text evidence="1">Cell wall biogenesis; peptidoglycan biosynthesis.</text>
</comment>
<dbReference type="GO" id="GO:0071972">
    <property type="term" value="F:peptidoglycan L,D-transpeptidase activity"/>
    <property type="evidence" value="ECO:0007669"/>
    <property type="project" value="TreeGrafter"/>
</dbReference>
<evidence type="ECO:0000313" key="10">
    <source>
        <dbReference type="EMBL" id="CAB4905932.1"/>
    </source>
</evidence>
<dbReference type="Pfam" id="PF12229">
    <property type="entry name" value="PG_binding_4"/>
    <property type="match status" value="1"/>
</dbReference>
<dbReference type="PROSITE" id="PS52029">
    <property type="entry name" value="LD_TPASE"/>
    <property type="match status" value="1"/>
</dbReference>
<dbReference type="GO" id="GO:0016757">
    <property type="term" value="F:glycosyltransferase activity"/>
    <property type="evidence" value="ECO:0007669"/>
    <property type="project" value="UniProtKB-KW"/>
</dbReference>
<keyword evidence="5" id="KW-0378">Hydrolase</keyword>
<evidence type="ECO:0000256" key="2">
    <source>
        <dbReference type="ARBA" id="ARBA00005992"/>
    </source>
</evidence>
<keyword evidence="7" id="KW-0573">Peptidoglycan synthesis</keyword>
<dbReference type="GO" id="GO:0071555">
    <property type="term" value="P:cell wall organization"/>
    <property type="evidence" value="ECO:0007669"/>
    <property type="project" value="UniProtKB-KW"/>
</dbReference>
<dbReference type="CDD" id="cd16913">
    <property type="entry name" value="YkuD_like"/>
    <property type="match status" value="1"/>
</dbReference>
<gene>
    <name evidence="10" type="ORF">UFOPK3564_00880</name>
</gene>
<dbReference type="Pfam" id="PF03734">
    <property type="entry name" value="YkuD"/>
    <property type="match status" value="1"/>
</dbReference>
<accession>A0A6J7GCG2</accession>
<evidence type="ECO:0000256" key="3">
    <source>
        <dbReference type="ARBA" id="ARBA00022676"/>
    </source>
</evidence>
<evidence type="ECO:0000259" key="9">
    <source>
        <dbReference type="PROSITE" id="PS52029"/>
    </source>
</evidence>
<dbReference type="UniPathway" id="UPA00219"/>
<dbReference type="GO" id="GO:0018104">
    <property type="term" value="P:peptidoglycan-protein cross-linking"/>
    <property type="evidence" value="ECO:0007669"/>
    <property type="project" value="TreeGrafter"/>
</dbReference>
<evidence type="ECO:0000256" key="8">
    <source>
        <dbReference type="ARBA" id="ARBA00023316"/>
    </source>
</evidence>
<dbReference type="InterPro" id="IPR005490">
    <property type="entry name" value="LD_TPept_cat_dom"/>
</dbReference>
<keyword evidence="3" id="KW-0328">Glycosyltransferase</keyword>
<dbReference type="PANTHER" id="PTHR30582">
    <property type="entry name" value="L,D-TRANSPEPTIDASE"/>
    <property type="match status" value="1"/>
</dbReference>
<comment type="similarity">
    <text evidence="2">Belongs to the YkuD family.</text>
</comment>
<dbReference type="EMBL" id="CAFBMK010000035">
    <property type="protein sequence ID" value="CAB4905932.1"/>
    <property type="molecule type" value="Genomic_DNA"/>
</dbReference>
<keyword evidence="6" id="KW-0133">Cell shape</keyword>
<evidence type="ECO:0000256" key="7">
    <source>
        <dbReference type="ARBA" id="ARBA00022984"/>
    </source>
</evidence>
<evidence type="ECO:0000256" key="4">
    <source>
        <dbReference type="ARBA" id="ARBA00022679"/>
    </source>
</evidence>